<dbReference type="EMBL" id="BGPR01004473">
    <property type="protein sequence ID" value="GBN00011.1"/>
    <property type="molecule type" value="Genomic_DNA"/>
</dbReference>
<proteinExistence type="predicted"/>
<organism evidence="1 2">
    <name type="scientific">Araneus ventricosus</name>
    <name type="common">Orbweaver spider</name>
    <name type="synonym">Epeira ventricosa</name>
    <dbReference type="NCBI Taxonomy" id="182803"/>
    <lineage>
        <taxon>Eukaryota</taxon>
        <taxon>Metazoa</taxon>
        <taxon>Ecdysozoa</taxon>
        <taxon>Arthropoda</taxon>
        <taxon>Chelicerata</taxon>
        <taxon>Arachnida</taxon>
        <taxon>Araneae</taxon>
        <taxon>Araneomorphae</taxon>
        <taxon>Entelegynae</taxon>
        <taxon>Araneoidea</taxon>
        <taxon>Araneidae</taxon>
        <taxon>Araneus</taxon>
    </lineage>
</organism>
<dbReference type="AlphaFoldDB" id="A0A4Y2KC65"/>
<reference evidence="1 2" key="1">
    <citation type="journal article" date="2019" name="Sci. Rep.">
        <title>Orb-weaving spider Araneus ventricosus genome elucidates the spidroin gene catalogue.</title>
        <authorList>
            <person name="Kono N."/>
            <person name="Nakamura H."/>
            <person name="Ohtoshi R."/>
            <person name="Moran D.A.P."/>
            <person name="Shinohara A."/>
            <person name="Yoshida Y."/>
            <person name="Fujiwara M."/>
            <person name="Mori M."/>
            <person name="Tomita M."/>
            <person name="Arakawa K."/>
        </authorList>
    </citation>
    <scope>NUCLEOTIDE SEQUENCE [LARGE SCALE GENOMIC DNA]</scope>
</reference>
<name>A0A4Y2KC65_ARAVE</name>
<evidence type="ECO:0000313" key="2">
    <source>
        <dbReference type="Proteomes" id="UP000499080"/>
    </source>
</evidence>
<gene>
    <name evidence="1" type="ORF">AVEN_97006_1</name>
</gene>
<protein>
    <submittedName>
        <fullName evidence="1">Uncharacterized protein</fullName>
    </submittedName>
</protein>
<accession>A0A4Y2KC65</accession>
<dbReference type="Proteomes" id="UP000499080">
    <property type="component" value="Unassembled WGS sequence"/>
</dbReference>
<sequence length="207" mass="23253">MDKAHVMSTSVTSFVDLCHTFIDLRRMSCRLDGQGTRYVDLRRTFSRLASHVLSTCVARFFDCTDTADVLSTCVPQESMTEISKKSPRRKKYPIVKLSCAQIRPANGKTPSLLATWLFTIGDICAQLTENRFALGDICAQLTKNRFVLGDLARVWFTIGDICVRLTENRFALGDMAVHNWRHLLPANGKSLRTWLGFDSQLATFAPG</sequence>
<evidence type="ECO:0000313" key="1">
    <source>
        <dbReference type="EMBL" id="GBN00011.1"/>
    </source>
</evidence>
<keyword evidence="2" id="KW-1185">Reference proteome</keyword>
<comment type="caution">
    <text evidence="1">The sequence shown here is derived from an EMBL/GenBank/DDBJ whole genome shotgun (WGS) entry which is preliminary data.</text>
</comment>